<protein>
    <submittedName>
        <fullName evidence="2">Uncharacterized protein</fullName>
    </submittedName>
</protein>
<organism evidence="2 3">
    <name type="scientific">Monascus purpureus</name>
    <name type="common">Red mold</name>
    <name type="synonym">Monascus anka</name>
    <dbReference type="NCBI Taxonomy" id="5098"/>
    <lineage>
        <taxon>Eukaryota</taxon>
        <taxon>Fungi</taxon>
        <taxon>Dikarya</taxon>
        <taxon>Ascomycota</taxon>
        <taxon>Pezizomycotina</taxon>
        <taxon>Eurotiomycetes</taxon>
        <taxon>Eurotiomycetidae</taxon>
        <taxon>Eurotiales</taxon>
        <taxon>Aspergillaceae</taxon>
        <taxon>Monascus</taxon>
    </lineage>
</organism>
<dbReference type="Proteomes" id="UP000319663">
    <property type="component" value="Unassembled WGS sequence"/>
</dbReference>
<reference evidence="2 3" key="1">
    <citation type="submission" date="2019-06" db="EMBL/GenBank/DDBJ databases">
        <title>Wine fermentation using esterase from Monascus purpureus.</title>
        <authorList>
            <person name="Geng C."/>
            <person name="Zhang Y."/>
        </authorList>
    </citation>
    <scope>NUCLEOTIDE SEQUENCE [LARGE SCALE GENOMIC DNA]</scope>
    <source>
        <strain evidence="2">HQ1</strain>
    </source>
</reference>
<name>A0A507QUA2_MONPU</name>
<evidence type="ECO:0000313" key="2">
    <source>
        <dbReference type="EMBL" id="TQB70634.1"/>
    </source>
</evidence>
<dbReference type="EMBL" id="VIFY01000100">
    <property type="protein sequence ID" value="TQB70634.1"/>
    <property type="molecule type" value="Genomic_DNA"/>
</dbReference>
<accession>A0A507QUA2</accession>
<feature type="region of interest" description="Disordered" evidence="1">
    <location>
        <begin position="118"/>
        <end position="144"/>
    </location>
</feature>
<keyword evidence="3" id="KW-1185">Reference proteome</keyword>
<dbReference type="OrthoDB" id="5954824at2759"/>
<proteinExistence type="predicted"/>
<sequence>MNAGFEAVREEPTAGKKPVKYWRLTEEAVTNSIQSTTRYRKQTNYKKSVRRIRLHHSVSGQELRGEATRFTARFRSLGHSIHGLSPGEYQRNESVGTSNDNFTSTAFSLAVLTPMPAHLPAAPRCTPPQQPRSPLQDSFGRAKP</sequence>
<evidence type="ECO:0000313" key="3">
    <source>
        <dbReference type="Proteomes" id="UP000319663"/>
    </source>
</evidence>
<gene>
    <name evidence="2" type="ORF">MPDQ_000252</name>
</gene>
<dbReference type="STRING" id="5098.A0A507QUA2"/>
<evidence type="ECO:0000256" key="1">
    <source>
        <dbReference type="SAM" id="MobiDB-lite"/>
    </source>
</evidence>
<comment type="caution">
    <text evidence="2">The sequence shown here is derived from an EMBL/GenBank/DDBJ whole genome shotgun (WGS) entry which is preliminary data.</text>
</comment>
<dbReference type="AlphaFoldDB" id="A0A507QUA2"/>